<dbReference type="eggNOG" id="COG0073">
    <property type="taxonomic scope" value="Bacteria"/>
</dbReference>
<sequence length="807" mass="88017">MKVSVNWLRDYLPIELPANELAEKISRTTVEIEGQYQPQENMKNIVIAKVLSVEEHPDSDHMVITQVDAGEDEPIQIVTGAPNVAEGQTVILAKHNSIVGGGQKIKKGKLRGVVSNGMLAALQELGFDDKVSPKDFEDGIWVFNDVDAADLTPGENALHVLGMDDDVLETGITPNRADLFSMNGTAWEVAAILSEEPTLPTFELTETSEKTADLISATAPAELAPKYGLRVVKNVEVKDSPLWLQRRLWTMGIRPISNVVDVTNLMLLTYGQPLHAFDLDTLPSKDITVRTAKPAEKIKTLDGVEREASAEDIVIAAGDEALMFAGVMGGESTEVTAKTTNIVLEGAIFEPKAIRHAARDQNLHSEASTRFERGVNVEDTFTALDHAAALIAEIAGGEVTEGRVVAQDFDYEAPVVKVTTAHVNHVLGTEITEAEISAIFDRLFFDYELNDGEFTVTVPARRWDITIAADLVEEIARLYGYDNLPATLPTGETTPGKLTPKQALIRATRHDLEGLGLNQAISYVLTTPEKANNFKLHDGQPIQLDYPMSQDRQQTRGSLLTGLLDDVAYNVARKQADVALYEQGRVFVSNGDASVLPTEIEHVAGVITGNVLPRTWAAGAQKVDFFALKGIVERLLANYAFADDIRFVPTTERAEMHPGRTADIYVGETLIGFVGQVHPVTAKTYKVNETYAFELNVDAIFDLPKVKDGYEVVSRFPAVARDLAILVDRDVPAADLRAAIVAAGGALLHDVELFDVYTGENVADDKKSLAYALTFVDVEKTLVDEDINAAVERITAALAEKFNAEIR</sequence>
<dbReference type="InterPro" id="IPR004532">
    <property type="entry name" value="Phe-tRNA-ligase_IIc_bsu_bact"/>
</dbReference>
<dbReference type="PROSITE" id="PS51447">
    <property type="entry name" value="FDX_ACB"/>
    <property type="match status" value="1"/>
</dbReference>
<keyword evidence="11 16" id="KW-0694">RNA-binding</keyword>
<evidence type="ECO:0000313" key="21">
    <source>
        <dbReference type="Proteomes" id="UP000032287"/>
    </source>
</evidence>
<keyword evidence="12 15" id="KW-0648">Protein biosynthesis</keyword>
<reference evidence="20 21" key="1">
    <citation type="journal article" date="2015" name="Microbiology (Mosc.)">
        <title>Genomics of the Weissella cibaria species with an examination of its metabolic traits.</title>
        <authorList>
            <person name="Lynch K.M."/>
            <person name="Lucid A."/>
            <person name="Arendt E.K."/>
            <person name="Sleator R.D."/>
            <person name="Lucey B."/>
            <person name="Coffey A."/>
        </authorList>
    </citation>
    <scope>NUCLEOTIDE SEQUENCE [LARGE SCALE GENOMIC DNA]</scope>
    <source>
        <strain evidence="20 21">MG1</strain>
    </source>
</reference>
<dbReference type="GO" id="GO:0000049">
    <property type="term" value="F:tRNA binding"/>
    <property type="evidence" value="ECO:0007669"/>
    <property type="project" value="UniProtKB-UniRule"/>
</dbReference>
<evidence type="ECO:0000259" key="18">
    <source>
        <dbReference type="PROSITE" id="PS51447"/>
    </source>
</evidence>
<keyword evidence="6 15" id="KW-0436">Ligase</keyword>
<dbReference type="InterPro" id="IPR020825">
    <property type="entry name" value="Phe-tRNA_synthase-like_B3/B4"/>
</dbReference>
<dbReference type="Pfam" id="PF01588">
    <property type="entry name" value="tRNA_bind"/>
    <property type="match status" value="1"/>
</dbReference>
<dbReference type="STRING" id="137591.AO080_04445"/>
<dbReference type="InterPro" id="IPR012340">
    <property type="entry name" value="NA-bd_OB-fold"/>
</dbReference>
<organism evidence="20 21">
    <name type="scientific">Weissella cibaria</name>
    <dbReference type="NCBI Taxonomy" id="137591"/>
    <lineage>
        <taxon>Bacteria</taxon>
        <taxon>Bacillati</taxon>
        <taxon>Bacillota</taxon>
        <taxon>Bacilli</taxon>
        <taxon>Lactobacillales</taxon>
        <taxon>Lactobacillaceae</taxon>
        <taxon>Weissella</taxon>
    </lineage>
</organism>
<dbReference type="InterPro" id="IPR045060">
    <property type="entry name" value="Phe-tRNA-ligase_IIc_bsu"/>
</dbReference>
<keyword evidence="10 15" id="KW-0460">Magnesium</keyword>
<feature type="domain" description="B5" evidence="19">
    <location>
        <begin position="411"/>
        <end position="486"/>
    </location>
</feature>
<dbReference type="eggNOG" id="COG0072">
    <property type="taxonomic scope" value="Bacteria"/>
</dbReference>
<evidence type="ECO:0000256" key="8">
    <source>
        <dbReference type="ARBA" id="ARBA00022741"/>
    </source>
</evidence>
<evidence type="ECO:0000256" key="4">
    <source>
        <dbReference type="ARBA" id="ARBA00022490"/>
    </source>
</evidence>
<dbReference type="SUPFAM" id="SSF55681">
    <property type="entry name" value="Class II aaRS and biotin synthetases"/>
    <property type="match status" value="1"/>
</dbReference>
<dbReference type="InterPro" id="IPR005121">
    <property type="entry name" value="Fdx_antiC-bd"/>
</dbReference>
<evidence type="ECO:0000256" key="13">
    <source>
        <dbReference type="ARBA" id="ARBA00023146"/>
    </source>
</evidence>
<dbReference type="InterPro" id="IPR041616">
    <property type="entry name" value="PheRS_beta_core"/>
</dbReference>
<dbReference type="Pfam" id="PF17759">
    <property type="entry name" value="tRNA_synthFbeta"/>
    <property type="match status" value="1"/>
</dbReference>
<feature type="binding site" evidence="15">
    <location>
        <position position="464"/>
    </location>
    <ligand>
        <name>Mg(2+)</name>
        <dbReference type="ChEBI" id="CHEBI:18420"/>
        <note>shared with alpha subunit</note>
    </ligand>
</feature>
<dbReference type="SUPFAM" id="SSF56037">
    <property type="entry name" value="PheT/TilS domain"/>
    <property type="match status" value="1"/>
</dbReference>
<evidence type="ECO:0000256" key="7">
    <source>
        <dbReference type="ARBA" id="ARBA00022723"/>
    </source>
</evidence>
<dbReference type="Pfam" id="PF03484">
    <property type="entry name" value="B5"/>
    <property type="match status" value="1"/>
</dbReference>
<feature type="domain" description="FDX-ACB" evidence="18">
    <location>
        <begin position="714"/>
        <end position="807"/>
    </location>
</feature>
<dbReference type="FunFam" id="3.30.56.10:FF:000002">
    <property type="entry name" value="Phenylalanine--tRNA ligase beta subunit"/>
    <property type="match status" value="1"/>
</dbReference>
<gene>
    <name evidence="20" type="primary">pheT_1</name>
    <name evidence="15" type="synonym">pheT</name>
    <name evidence="20" type="ORF">QX99_00341</name>
</gene>
<dbReference type="Gene3D" id="3.30.930.10">
    <property type="entry name" value="Bira Bifunctional Protein, Domain 2"/>
    <property type="match status" value="1"/>
</dbReference>
<evidence type="ECO:0000256" key="16">
    <source>
        <dbReference type="PROSITE-ProRule" id="PRU00209"/>
    </source>
</evidence>
<keyword evidence="21" id="KW-1185">Reference proteome</keyword>
<dbReference type="InterPro" id="IPR009061">
    <property type="entry name" value="DNA-bd_dom_put_sf"/>
</dbReference>
<dbReference type="EMBL" id="JWHU01000005">
    <property type="protein sequence ID" value="KIU21965.1"/>
    <property type="molecule type" value="Genomic_DNA"/>
</dbReference>
<comment type="subcellular location">
    <subcellularLocation>
        <location evidence="1 15">Cytoplasm</location>
    </subcellularLocation>
</comment>
<dbReference type="SMART" id="SM00873">
    <property type="entry name" value="B3_4"/>
    <property type="match status" value="1"/>
</dbReference>
<dbReference type="FunFam" id="3.30.70.380:FF:000001">
    <property type="entry name" value="Phenylalanine--tRNA ligase beta subunit"/>
    <property type="match status" value="1"/>
</dbReference>
<evidence type="ECO:0000256" key="10">
    <source>
        <dbReference type="ARBA" id="ARBA00022842"/>
    </source>
</evidence>
<evidence type="ECO:0000313" key="20">
    <source>
        <dbReference type="EMBL" id="KIU21965.1"/>
    </source>
</evidence>
<evidence type="ECO:0000259" key="17">
    <source>
        <dbReference type="PROSITE" id="PS50886"/>
    </source>
</evidence>
<evidence type="ECO:0000259" key="19">
    <source>
        <dbReference type="PROSITE" id="PS51483"/>
    </source>
</evidence>
<evidence type="ECO:0000256" key="14">
    <source>
        <dbReference type="ARBA" id="ARBA00049255"/>
    </source>
</evidence>
<dbReference type="SUPFAM" id="SSF54991">
    <property type="entry name" value="Anticodon-binding domain of PheRS"/>
    <property type="match status" value="1"/>
</dbReference>
<dbReference type="Pfam" id="PF03483">
    <property type="entry name" value="B3_4"/>
    <property type="match status" value="1"/>
</dbReference>
<comment type="similarity">
    <text evidence="2 15">Belongs to the phenylalanyl-tRNA synthetase beta subunit family. Type 1 subfamily.</text>
</comment>
<evidence type="ECO:0000256" key="5">
    <source>
        <dbReference type="ARBA" id="ARBA00022555"/>
    </source>
</evidence>
<dbReference type="InterPro" id="IPR002547">
    <property type="entry name" value="tRNA-bd_dom"/>
</dbReference>
<dbReference type="Gene3D" id="2.40.50.140">
    <property type="entry name" value="Nucleic acid-binding proteins"/>
    <property type="match status" value="1"/>
</dbReference>
<comment type="cofactor">
    <cofactor evidence="15">
        <name>Mg(2+)</name>
        <dbReference type="ChEBI" id="CHEBI:18420"/>
    </cofactor>
    <text evidence="15">Binds 2 magnesium ions per tetramer.</text>
</comment>
<dbReference type="InterPro" id="IPR005146">
    <property type="entry name" value="B3/B4_tRNA-bd"/>
</dbReference>
<evidence type="ECO:0000256" key="6">
    <source>
        <dbReference type="ARBA" id="ARBA00022598"/>
    </source>
</evidence>
<feature type="binding site" evidence="15">
    <location>
        <position position="474"/>
    </location>
    <ligand>
        <name>Mg(2+)</name>
        <dbReference type="ChEBI" id="CHEBI:18420"/>
        <note>shared with alpha subunit</note>
    </ligand>
</feature>
<dbReference type="GO" id="GO:0005524">
    <property type="term" value="F:ATP binding"/>
    <property type="evidence" value="ECO:0007669"/>
    <property type="project" value="UniProtKB-UniRule"/>
</dbReference>
<dbReference type="GO" id="GO:0009328">
    <property type="term" value="C:phenylalanine-tRNA ligase complex"/>
    <property type="evidence" value="ECO:0007669"/>
    <property type="project" value="TreeGrafter"/>
</dbReference>
<dbReference type="GO" id="GO:0140096">
    <property type="term" value="F:catalytic activity, acting on a protein"/>
    <property type="evidence" value="ECO:0007669"/>
    <property type="project" value="UniProtKB-ARBA"/>
</dbReference>
<dbReference type="GO" id="GO:0000287">
    <property type="term" value="F:magnesium ion binding"/>
    <property type="evidence" value="ECO:0007669"/>
    <property type="project" value="UniProtKB-UniRule"/>
</dbReference>
<dbReference type="InterPro" id="IPR045864">
    <property type="entry name" value="aa-tRNA-synth_II/BPL/LPL"/>
</dbReference>
<accession>A0A0D1LPC5</accession>
<dbReference type="CDD" id="cd00769">
    <property type="entry name" value="PheRS_beta_core"/>
    <property type="match status" value="1"/>
</dbReference>
<evidence type="ECO:0000256" key="9">
    <source>
        <dbReference type="ARBA" id="ARBA00022840"/>
    </source>
</evidence>
<dbReference type="SUPFAM" id="SSF46955">
    <property type="entry name" value="Putative DNA-binding domain"/>
    <property type="match status" value="1"/>
</dbReference>
<dbReference type="InterPro" id="IPR036690">
    <property type="entry name" value="Fdx_antiC-bd_sf"/>
</dbReference>
<keyword evidence="8 15" id="KW-0547">Nucleotide-binding</keyword>
<evidence type="ECO:0000256" key="2">
    <source>
        <dbReference type="ARBA" id="ARBA00008653"/>
    </source>
</evidence>
<dbReference type="NCBIfam" id="NF045760">
    <property type="entry name" value="YtpR"/>
    <property type="match status" value="1"/>
</dbReference>
<dbReference type="PANTHER" id="PTHR10947">
    <property type="entry name" value="PHENYLALANYL-TRNA SYNTHETASE BETA CHAIN AND LEUCINE-RICH REPEAT-CONTAINING PROTEIN 47"/>
    <property type="match status" value="1"/>
</dbReference>
<dbReference type="PATRIC" id="fig|137591.25.peg.332"/>
<dbReference type="InterPro" id="IPR033714">
    <property type="entry name" value="tRNA_bind_bactPheRS"/>
</dbReference>
<dbReference type="FunFam" id="3.50.40.10:FF:000001">
    <property type="entry name" value="Phenylalanine--tRNA ligase beta subunit"/>
    <property type="match status" value="1"/>
</dbReference>
<dbReference type="CDD" id="cd02796">
    <property type="entry name" value="tRNA_bind_bactPheRS"/>
    <property type="match status" value="1"/>
</dbReference>
<evidence type="ECO:0000256" key="1">
    <source>
        <dbReference type="ARBA" id="ARBA00004496"/>
    </source>
</evidence>
<keyword evidence="13 15" id="KW-0030">Aminoacyl-tRNA synthetase</keyword>
<feature type="binding site" evidence="15">
    <location>
        <position position="473"/>
    </location>
    <ligand>
        <name>Mg(2+)</name>
        <dbReference type="ChEBI" id="CHEBI:18420"/>
        <note>shared with alpha subunit</note>
    </ligand>
</feature>
<dbReference type="Gene3D" id="3.50.40.10">
    <property type="entry name" value="Phenylalanyl-trna Synthetase, Chain B, domain 3"/>
    <property type="match status" value="1"/>
</dbReference>
<dbReference type="SMART" id="SM00874">
    <property type="entry name" value="B5"/>
    <property type="match status" value="1"/>
</dbReference>
<dbReference type="PANTHER" id="PTHR10947:SF0">
    <property type="entry name" value="PHENYLALANINE--TRNA LIGASE BETA SUBUNIT"/>
    <property type="match status" value="1"/>
</dbReference>
<dbReference type="RefSeq" id="WP_043710659.1">
    <property type="nucleotide sequence ID" value="NZ_JALOCT010000012.1"/>
</dbReference>
<dbReference type="SMART" id="SM00896">
    <property type="entry name" value="FDX-ACB"/>
    <property type="match status" value="1"/>
</dbReference>
<dbReference type="GO" id="GO:0006432">
    <property type="term" value="P:phenylalanyl-tRNA aminoacylation"/>
    <property type="evidence" value="ECO:0007669"/>
    <property type="project" value="UniProtKB-UniRule"/>
</dbReference>
<keyword evidence="4 15" id="KW-0963">Cytoplasm</keyword>
<feature type="domain" description="TRNA-binding" evidence="17">
    <location>
        <begin position="39"/>
        <end position="158"/>
    </location>
</feature>
<name>A0A0D1LPC5_9LACO</name>
<comment type="caution">
    <text evidence="20">The sequence shown here is derived from an EMBL/GenBank/DDBJ whole genome shotgun (WGS) entry which is preliminary data.</text>
</comment>
<keyword evidence="5 16" id="KW-0820">tRNA-binding</keyword>
<dbReference type="HAMAP" id="MF_00283">
    <property type="entry name" value="Phe_tRNA_synth_beta1"/>
    <property type="match status" value="1"/>
</dbReference>
<dbReference type="NCBIfam" id="TIGR00472">
    <property type="entry name" value="pheT_bact"/>
    <property type="match status" value="1"/>
</dbReference>
<dbReference type="Gene3D" id="3.30.56.10">
    <property type="match status" value="2"/>
</dbReference>
<keyword evidence="7 15" id="KW-0479">Metal-binding</keyword>
<dbReference type="GO" id="GO:0016740">
    <property type="term" value="F:transferase activity"/>
    <property type="evidence" value="ECO:0007669"/>
    <property type="project" value="UniProtKB-ARBA"/>
</dbReference>
<dbReference type="GO" id="GO:0004826">
    <property type="term" value="F:phenylalanine-tRNA ligase activity"/>
    <property type="evidence" value="ECO:0007669"/>
    <property type="project" value="UniProtKB-UniRule"/>
</dbReference>
<dbReference type="Gene3D" id="3.30.70.380">
    <property type="entry name" value="Ferrodoxin-fold anticodon-binding domain"/>
    <property type="match status" value="1"/>
</dbReference>
<dbReference type="PROSITE" id="PS51483">
    <property type="entry name" value="B5"/>
    <property type="match status" value="1"/>
</dbReference>
<evidence type="ECO:0000256" key="11">
    <source>
        <dbReference type="ARBA" id="ARBA00022884"/>
    </source>
</evidence>
<comment type="catalytic activity">
    <reaction evidence="14 15">
        <text>tRNA(Phe) + L-phenylalanine + ATP = L-phenylalanyl-tRNA(Phe) + AMP + diphosphate + H(+)</text>
        <dbReference type="Rhea" id="RHEA:19413"/>
        <dbReference type="Rhea" id="RHEA-COMP:9668"/>
        <dbReference type="Rhea" id="RHEA-COMP:9699"/>
        <dbReference type="ChEBI" id="CHEBI:15378"/>
        <dbReference type="ChEBI" id="CHEBI:30616"/>
        <dbReference type="ChEBI" id="CHEBI:33019"/>
        <dbReference type="ChEBI" id="CHEBI:58095"/>
        <dbReference type="ChEBI" id="CHEBI:78442"/>
        <dbReference type="ChEBI" id="CHEBI:78531"/>
        <dbReference type="ChEBI" id="CHEBI:456215"/>
        <dbReference type="EC" id="6.1.1.20"/>
    </reaction>
</comment>
<dbReference type="AlphaFoldDB" id="A0A0D1LPC5"/>
<dbReference type="Proteomes" id="UP000032287">
    <property type="component" value="Unassembled WGS sequence"/>
</dbReference>
<dbReference type="PROSITE" id="PS50886">
    <property type="entry name" value="TRBD"/>
    <property type="match status" value="1"/>
</dbReference>
<evidence type="ECO:0000256" key="12">
    <source>
        <dbReference type="ARBA" id="ARBA00022917"/>
    </source>
</evidence>
<evidence type="ECO:0000256" key="15">
    <source>
        <dbReference type="HAMAP-Rule" id="MF_00283"/>
    </source>
</evidence>
<dbReference type="Pfam" id="PF03147">
    <property type="entry name" value="FDX-ACB"/>
    <property type="match status" value="1"/>
</dbReference>
<dbReference type="EC" id="6.1.1.20" evidence="15"/>
<dbReference type="SUPFAM" id="SSF50249">
    <property type="entry name" value="Nucleic acid-binding proteins"/>
    <property type="match status" value="1"/>
</dbReference>
<keyword evidence="9 15" id="KW-0067">ATP-binding</keyword>
<feature type="binding site" evidence="15">
    <location>
        <position position="470"/>
    </location>
    <ligand>
        <name>Mg(2+)</name>
        <dbReference type="ChEBI" id="CHEBI:18420"/>
        <note>shared with alpha subunit</note>
    </ligand>
</feature>
<dbReference type="InterPro" id="IPR005147">
    <property type="entry name" value="tRNA_synthase_B5-dom"/>
</dbReference>
<evidence type="ECO:0000256" key="3">
    <source>
        <dbReference type="ARBA" id="ARBA00011209"/>
    </source>
</evidence>
<dbReference type="FunFam" id="3.30.930.10:FF:000022">
    <property type="entry name" value="Phenylalanine--tRNA ligase beta subunit"/>
    <property type="match status" value="1"/>
</dbReference>
<proteinExistence type="inferred from homology"/>
<protein>
    <recommendedName>
        <fullName evidence="15">Phenylalanine--tRNA ligase beta subunit</fullName>
        <ecNumber evidence="15">6.1.1.20</ecNumber>
    </recommendedName>
    <alternativeName>
        <fullName evidence="15">Phenylalanyl-tRNA synthetase beta subunit</fullName>
        <shortName evidence="15">PheRS</shortName>
    </alternativeName>
</protein>
<comment type="subunit">
    <text evidence="3 15">Tetramer of two alpha and two beta subunits.</text>
</comment>